<accession>A0A2T0Q2W1</accession>
<organism evidence="2 3">
    <name type="scientific">Allonocardiopsis opalescens</name>
    <dbReference type="NCBI Taxonomy" id="1144618"/>
    <lineage>
        <taxon>Bacteria</taxon>
        <taxon>Bacillati</taxon>
        <taxon>Actinomycetota</taxon>
        <taxon>Actinomycetes</taxon>
        <taxon>Streptosporangiales</taxon>
        <taxon>Allonocardiopsis</taxon>
    </lineage>
</organism>
<keyword evidence="3" id="KW-1185">Reference proteome</keyword>
<evidence type="ECO:0000313" key="2">
    <source>
        <dbReference type="EMBL" id="PRX98126.1"/>
    </source>
</evidence>
<dbReference type="RefSeq" id="WP_106248202.1">
    <property type="nucleotide sequence ID" value="NZ_PVZC01000005.1"/>
</dbReference>
<dbReference type="AlphaFoldDB" id="A0A2T0Q2W1"/>
<dbReference type="Proteomes" id="UP000237846">
    <property type="component" value="Unassembled WGS sequence"/>
</dbReference>
<feature type="region of interest" description="Disordered" evidence="1">
    <location>
        <begin position="1"/>
        <end position="26"/>
    </location>
</feature>
<dbReference type="OrthoDB" id="3480573at2"/>
<sequence length="145" mass="16448">MPRRRPSAVRAEPPCRSRRRERQVPGASPRLLRALARLEREREWLRPGRTAHLLAAWASFARLRHTEVYVGCGISPCCLDPADRPDLERVIRALPRAAGAELRRRVAPLDAAYFARCLTDPGRPGDADWWRRVLDPDRGGGLDAR</sequence>
<reference evidence="2 3" key="1">
    <citation type="submission" date="2018-03" db="EMBL/GenBank/DDBJ databases">
        <title>Genomic Encyclopedia of Archaeal and Bacterial Type Strains, Phase II (KMG-II): from individual species to whole genera.</title>
        <authorList>
            <person name="Goeker M."/>
        </authorList>
    </citation>
    <scope>NUCLEOTIDE SEQUENCE [LARGE SCALE GENOMIC DNA]</scope>
    <source>
        <strain evidence="2 3">DSM 45601</strain>
    </source>
</reference>
<comment type="caution">
    <text evidence="2">The sequence shown here is derived from an EMBL/GenBank/DDBJ whole genome shotgun (WGS) entry which is preliminary data.</text>
</comment>
<name>A0A2T0Q2W1_9ACTN</name>
<dbReference type="EMBL" id="PVZC01000005">
    <property type="protein sequence ID" value="PRX98126.1"/>
    <property type="molecule type" value="Genomic_DNA"/>
</dbReference>
<proteinExistence type="predicted"/>
<protein>
    <submittedName>
        <fullName evidence="2">Uncharacterized protein</fullName>
    </submittedName>
</protein>
<gene>
    <name evidence="2" type="ORF">CLV72_105479</name>
</gene>
<evidence type="ECO:0000256" key="1">
    <source>
        <dbReference type="SAM" id="MobiDB-lite"/>
    </source>
</evidence>
<evidence type="ECO:0000313" key="3">
    <source>
        <dbReference type="Proteomes" id="UP000237846"/>
    </source>
</evidence>